<dbReference type="AlphaFoldDB" id="A0A1R2C6M0"/>
<proteinExistence type="predicted"/>
<accession>A0A1R2C6M0</accession>
<dbReference type="Proteomes" id="UP000187209">
    <property type="component" value="Unassembled WGS sequence"/>
</dbReference>
<protein>
    <submittedName>
        <fullName evidence="1">Uncharacterized protein</fullName>
    </submittedName>
</protein>
<keyword evidence="2" id="KW-1185">Reference proteome</keyword>
<dbReference type="EMBL" id="MPUH01000263">
    <property type="protein sequence ID" value="OMJ84620.1"/>
    <property type="molecule type" value="Genomic_DNA"/>
</dbReference>
<sequence length="342" mass="38815">MGCQSSMCADSTELILSQPLGGKFIDVNFPVSEKSTNLSINTLQRREKEKNTESARKFYLLKSVIKISLRDLKNFNDLSKISEIWVNEIYRVMEESSILAEDLKTIVSVNSRGDSLTIKHELDGVRNFDMIKTFYTKILPYTDKEFDFSNYQSNESFLTSLCPLTIFFYLKLGYEIDFGIGVEKPMDRKQMALFLTSCNEAGNITTWASLNNQPIPISCSFSVVSKTKVLTFYIFDGLKNQNIDRGFSLFEEFGAPAGKDVERMFRINTADEVYCSLEFDDKAIRTISLLIQNEEICEHMLGVVDANPDVLKWNAFHSLLPGRLVGIDLTSDGFVLKKISSL</sequence>
<organism evidence="1 2">
    <name type="scientific">Stentor coeruleus</name>
    <dbReference type="NCBI Taxonomy" id="5963"/>
    <lineage>
        <taxon>Eukaryota</taxon>
        <taxon>Sar</taxon>
        <taxon>Alveolata</taxon>
        <taxon>Ciliophora</taxon>
        <taxon>Postciliodesmatophora</taxon>
        <taxon>Heterotrichea</taxon>
        <taxon>Heterotrichida</taxon>
        <taxon>Stentoridae</taxon>
        <taxon>Stentor</taxon>
    </lineage>
</organism>
<comment type="caution">
    <text evidence="1">The sequence shown here is derived from an EMBL/GenBank/DDBJ whole genome shotgun (WGS) entry which is preliminary data.</text>
</comment>
<name>A0A1R2C6M0_9CILI</name>
<reference evidence="1 2" key="1">
    <citation type="submission" date="2016-11" db="EMBL/GenBank/DDBJ databases">
        <title>The macronuclear genome of Stentor coeruleus: a giant cell with tiny introns.</title>
        <authorList>
            <person name="Slabodnick M."/>
            <person name="Ruby J.G."/>
            <person name="Reiff S.B."/>
            <person name="Swart E.C."/>
            <person name="Gosai S."/>
            <person name="Prabakaran S."/>
            <person name="Witkowska E."/>
            <person name="Larue G.E."/>
            <person name="Fisher S."/>
            <person name="Freeman R.M."/>
            <person name="Gunawardena J."/>
            <person name="Chu W."/>
            <person name="Stover N.A."/>
            <person name="Gregory B.D."/>
            <person name="Nowacki M."/>
            <person name="Derisi J."/>
            <person name="Roy S.W."/>
            <person name="Marshall W.F."/>
            <person name="Sood P."/>
        </authorList>
    </citation>
    <scope>NUCLEOTIDE SEQUENCE [LARGE SCALE GENOMIC DNA]</scope>
    <source>
        <strain evidence="1">WM001</strain>
    </source>
</reference>
<dbReference type="OrthoDB" id="319892at2759"/>
<gene>
    <name evidence="1" type="ORF">SteCoe_14211</name>
</gene>
<evidence type="ECO:0000313" key="1">
    <source>
        <dbReference type="EMBL" id="OMJ84620.1"/>
    </source>
</evidence>
<evidence type="ECO:0000313" key="2">
    <source>
        <dbReference type="Proteomes" id="UP000187209"/>
    </source>
</evidence>